<comment type="subcellular location">
    <subcellularLocation>
        <location evidence="4">Cytoplasm</location>
    </subcellularLocation>
</comment>
<dbReference type="Gene3D" id="3.90.950.10">
    <property type="match status" value="1"/>
</dbReference>
<dbReference type="OrthoDB" id="9807767at2"/>
<feature type="site" description="Important for substrate specificity" evidence="4">
    <location>
        <position position="71"/>
    </location>
</feature>
<evidence type="ECO:0000313" key="6">
    <source>
        <dbReference type="Proteomes" id="UP000275012"/>
    </source>
</evidence>
<dbReference type="GO" id="GO:0005737">
    <property type="term" value="C:cytoplasm"/>
    <property type="evidence" value="ECO:0007669"/>
    <property type="project" value="UniProtKB-SubCell"/>
</dbReference>
<dbReference type="HAMAP" id="MF_00528">
    <property type="entry name" value="Maf"/>
    <property type="match status" value="1"/>
</dbReference>
<keyword evidence="4" id="KW-0963">Cytoplasm</keyword>
<keyword evidence="2 4" id="KW-0378">Hydrolase</keyword>
<evidence type="ECO:0000256" key="2">
    <source>
        <dbReference type="ARBA" id="ARBA00022801"/>
    </source>
</evidence>
<dbReference type="AlphaFoldDB" id="A0A3M2HN74"/>
<comment type="function">
    <text evidence="4">Nucleoside triphosphate pyrophosphatase that hydrolyzes dTTP and UTP. May have a dual role in cell division arrest and in preventing the incorporation of modified nucleotides into cellular nucleic acids.</text>
</comment>
<comment type="caution">
    <text evidence="5">The sequence shown here is derived from an EMBL/GenBank/DDBJ whole genome shotgun (WGS) entry which is preliminary data.</text>
</comment>
<dbReference type="RefSeq" id="WP_122101718.1">
    <property type="nucleotide sequence ID" value="NZ_RFLY01000010.1"/>
</dbReference>
<evidence type="ECO:0000256" key="4">
    <source>
        <dbReference type="HAMAP-Rule" id="MF_00528"/>
    </source>
</evidence>
<comment type="catalytic activity">
    <reaction evidence="4">
        <text>dTTP + H2O = dTMP + diphosphate + H(+)</text>
        <dbReference type="Rhea" id="RHEA:28534"/>
        <dbReference type="ChEBI" id="CHEBI:15377"/>
        <dbReference type="ChEBI" id="CHEBI:15378"/>
        <dbReference type="ChEBI" id="CHEBI:33019"/>
        <dbReference type="ChEBI" id="CHEBI:37568"/>
        <dbReference type="ChEBI" id="CHEBI:63528"/>
        <dbReference type="EC" id="3.6.1.9"/>
    </reaction>
</comment>
<dbReference type="PANTHER" id="PTHR43213:SF5">
    <property type="entry name" value="BIFUNCTIONAL DTTP_UTP PYROPHOSPHATASE_METHYLTRANSFERASE PROTEIN-RELATED"/>
    <property type="match status" value="1"/>
</dbReference>
<feature type="site" description="Important for substrate specificity" evidence="4">
    <location>
        <position position="10"/>
    </location>
</feature>
<dbReference type="GO" id="GO:0036221">
    <property type="term" value="F:UTP diphosphatase activity"/>
    <property type="evidence" value="ECO:0007669"/>
    <property type="project" value="RHEA"/>
</dbReference>
<dbReference type="Pfam" id="PF02545">
    <property type="entry name" value="Maf"/>
    <property type="match status" value="1"/>
</dbReference>
<dbReference type="EMBL" id="RFLY01000010">
    <property type="protein sequence ID" value="RMH91161.1"/>
    <property type="molecule type" value="Genomic_DNA"/>
</dbReference>
<comment type="caution">
    <text evidence="4">Lacks conserved residue(s) required for the propagation of feature annotation.</text>
</comment>
<comment type="similarity">
    <text evidence="4">Belongs to the Maf family. YhdE subfamily.</text>
</comment>
<gene>
    <name evidence="5" type="ORF">EBB59_08445</name>
</gene>
<dbReference type="EC" id="3.6.1.9" evidence="4"/>
<dbReference type="SUPFAM" id="SSF52972">
    <property type="entry name" value="ITPase-like"/>
    <property type="match status" value="1"/>
</dbReference>
<comment type="cofactor">
    <cofactor evidence="1 4">
        <name>a divalent metal cation</name>
        <dbReference type="ChEBI" id="CHEBI:60240"/>
    </cofactor>
</comment>
<organism evidence="5 6">
    <name type="scientific">Solilutibacter pythonis</name>
    <dbReference type="NCBI Taxonomy" id="2483112"/>
    <lineage>
        <taxon>Bacteria</taxon>
        <taxon>Pseudomonadati</taxon>
        <taxon>Pseudomonadota</taxon>
        <taxon>Gammaproteobacteria</taxon>
        <taxon>Lysobacterales</taxon>
        <taxon>Lysobacteraceae</taxon>
        <taxon>Solilutibacter</taxon>
    </lineage>
</organism>
<dbReference type="InterPro" id="IPR003697">
    <property type="entry name" value="Maf-like"/>
</dbReference>
<comment type="catalytic activity">
    <reaction evidence="4">
        <text>UTP + H2O = UMP + diphosphate + H(+)</text>
        <dbReference type="Rhea" id="RHEA:29395"/>
        <dbReference type="ChEBI" id="CHEBI:15377"/>
        <dbReference type="ChEBI" id="CHEBI:15378"/>
        <dbReference type="ChEBI" id="CHEBI:33019"/>
        <dbReference type="ChEBI" id="CHEBI:46398"/>
        <dbReference type="ChEBI" id="CHEBI:57865"/>
        <dbReference type="EC" id="3.6.1.9"/>
    </reaction>
</comment>
<evidence type="ECO:0000313" key="5">
    <source>
        <dbReference type="EMBL" id="RMH91161.1"/>
    </source>
</evidence>
<feature type="active site" description="Proton acceptor" evidence="4">
    <location>
        <position position="70"/>
    </location>
</feature>
<reference evidence="5 6" key="1">
    <citation type="submission" date="2018-10" db="EMBL/GenBank/DDBJ databases">
        <title>Proposal of Lysobacter pythonis sp. nov. isolated from royal pythons (Python regius).</title>
        <authorList>
            <person name="Hans-Juergen B."/>
            <person name="Huptas C."/>
            <person name="Sandra B."/>
            <person name="Igor L."/>
            <person name="Joachim S."/>
            <person name="Siegfried S."/>
            <person name="Mareike W."/>
            <person name="Peter K."/>
        </authorList>
    </citation>
    <scope>NUCLEOTIDE SEQUENCE [LARGE SCALE GENOMIC DNA]</scope>
    <source>
        <strain evidence="5 6">4284/11</strain>
    </source>
</reference>
<dbReference type="GO" id="GO:0009117">
    <property type="term" value="P:nucleotide metabolic process"/>
    <property type="evidence" value="ECO:0007669"/>
    <property type="project" value="UniProtKB-KW"/>
</dbReference>
<proteinExistence type="inferred from homology"/>
<dbReference type="InterPro" id="IPR029001">
    <property type="entry name" value="ITPase-like_fam"/>
</dbReference>
<dbReference type="GO" id="GO:0036218">
    <property type="term" value="F:dTTP diphosphatase activity"/>
    <property type="evidence" value="ECO:0007669"/>
    <property type="project" value="RHEA"/>
</dbReference>
<accession>A0A3M2HN74</accession>
<dbReference type="PANTHER" id="PTHR43213">
    <property type="entry name" value="BIFUNCTIONAL DTTP/UTP PYROPHOSPHATASE/METHYLTRANSFERASE PROTEIN-RELATED"/>
    <property type="match status" value="1"/>
</dbReference>
<dbReference type="PIRSF" id="PIRSF006305">
    <property type="entry name" value="Maf"/>
    <property type="match status" value="1"/>
</dbReference>
<dbReference type="Proteomes" id="UP000275012">
    <property type="component" value="Unassembled WGS sequence"/>
</dbReference>
<dbReference type="CDD" id="cd00555">
    <property type="entry name" value="Maf"/>
    <property type="match status" value="1"/>
</dbReference>
<evidence type="ECO:0000256" key="1">
    <source>
        <dbReference type="ARBA" id="ARBA00001968"/>
    </source>
</evidence>
<keyword evidence="6" id="KW-1185">Reference proteome</keyword>
<evidence type="ECO:0000256" key="3">
    <source>
        <dbReference type="ARBA" id="ARBA00023080"/>
    </source>
</evidence>
<sequence length="189" mass="19847">MLHLASRSPRRAELLARLGLDFGILELDIPEHRGADEPARAYVSRVAREKAGAGLLRVVAVPDALVLGADTEVILDDEVFGKPADAADAATMLRRLSGRAHVVATSVWLLSAGREAHAESVSEVSFGRLDEARIARYVAGGEWRGKAGGYAVQGAAQAFIAHLSGSHSGVMGLPLFETAGLLRGFGVAV</sequence>
<keyword evidence="3 4" id="KW-0546">Nucleotide metabolism</keyword>
<dbReference type="NCBIfam" id="TIGR00172">
    <property type="entry name" value="maf"/>
    <property type="match status" value="1"/>
</dbReference>
<protein>
    <recommendedName>
        <fullName evidence="4">dTTP/UTP pyrophosphatase</fullName>
        <shortName evidence="4">dTTPase/UTPase</shortName>
        <ecNumber evidence="4">3.6.1.9</ecNumber>
    </recommendedName>
    <alternativeName>
        <fullName evidence="4">Nucleoside triphosphate pyrophosphatase</fullName>
    </alternativeName>
    <alternativeName>
        <fullName evidence="4">Nucleotide pyrophosphatase</fullName>
        <shortName evidence="4">Nucleotide PPase</shortName>
    </alternativeName>
</protein>
<feature type="site" description="Important for substrate specificity" evidence="4">
    <location>
        <position position="153"/>
    </location>
</feature>
<name>A0A3M2HN74_9GAMM</name>